<evidence type="ECO:0000313" key="3">
    <source>
        <dbReference type="Proteomes" id="UP000190027"/>
    </source>
</evidence>
<name>A0A1T4XF35_9BACT</name>
<sequence length="822" mass="89266">MRKRQLGTVVRLAPLLAALAFLLATGDILSPRTCHADAVHMPPGVRLMPTVRAPFQDGPLALDAPVSDFQPELTRLGYLDVTLPPFLADPTGKTDTTKALQRAIDHARDHQLVCFFPSGIYRISDTLEATQQYYQRSNGQIMGARFFPCVLQGSADGPRPVIELAPFSPGFDRAADPKPMLHFRARKRTRHGVVPNQFSSNINFNQMLRGIDIRVGRGNGGAIGIQHGGAQGSGVQDCTIDVRNGFIGMREASGAGGGQYGITVLGGKIGLDFGLSEPVPTLVGTRLIGQERHALVYSGMNTLVAAGLEIESNARGPLIRSKAVRWGPQAGPMSIVDAAIRMPKGGTAIEAARPLYLKDVTIEGASVPVLHPDGVAFPEAAAGRLTIREYARGVLHPPFTMKERDMDPATNPVVRLQNPVYLPTLAALQNETPQASRQSVRDRIALPASLAAEAYAPPRDYRALLASRQAEIQPPVQHKQGPGLVSGSVMDRDLVAEHLWPPRVPPLEIPGIANVLDYGAKGDGRTDDTAAIQQAIDEHPDVFLPKGYFRLTRPLRLRPDTRLLGVSKNLSFLCVTGNEPGIVSTTGPKAMVVTADATQTSTEIENVGFYLPVEADRVAALSWRCGGQSLLKDILIFHHSLKGFDVNVKRFPQREQPLLLVEGHGGGAIYNYYHEDHIGQGPGYRHLLVRDTPGPLRFYQLDIEHAKGSWQSEIRHAGTVEIYGLKGEGHMPVLRAEDVRKLALYGTGGNAAAKPGTVLLSFENVDSLTLANVNFWPRLTANVFLGSRGYHPKDWSVFRDVAPDGTVRQSPPQAMPTLYRRP</sequence>
<dbReference type="AlphaFoldDB" id="A0A1T4XF35"/>
<feature type="domain" description="Rhamnogalacturonase A/B/Epimerase-like pectate lyase" evidence="1">
    <location>
        <begin position="513"/>
        <end position="582"/>
    </location>
</feature>
<accession>A0A1T4XF35</accession>
<keyword evidence="2" id="KW-0456">Lyase</keyword>
<dbReference type="InterPro" id="IPR024535">
    <property type="entry name" value="RHGA/B-epi-like_pectate_lyase"/>
</dbReference>
<evidence type="ECO:0000313" key="2">
    <source>
        <dbReference type="EMBL" id="SKA87655.1"/>
    </source>
</evidence>
<organism evidence="2 3">
    <name type="scientific">Paucidesulfovibrio gracilis DSM 16080</name>
    <dbReference type="NCBI Taxonomy" id="1121449"/>
    <lineage>
        <taxon>Bacteria</taxon>
        <taxon>Pseudomonadati</taxon>
        <taxon>Thermodesulfobacteriota</taxon>
        <taxon>Desulfovibrionia</taxon>
        <taxon>Desulfovibrionales</taxon>
        <taxon>Desulfovibrionaceae</taxon>
        <taxon>Paucidesulfovibrio</taxon>
    </lineage>
</organism>
<feature type="domain" description="Rhamnogalacturonase A/B/Epimerase-like pectate lyase" evidence="1">
    <location>
        <begin position="88"/>
        <end position="274"/>
    </location>
</feature>
<dbReference type="GO" id="GO:0016829">
    <property type="term" value="F:lyase activity"/>
    <property type="evidence" value="ECO:0007669"/>
    <property type="project" value="UniProtKB-KW"/>
</dbReference>
<dbReference type="Gene3D" id="2.160.20.10">
    <property type="entry name" value="Single-stranded right-handed beta-helix, Pectin lyase-like"/>
    <property type="match status" value="2"/>
</dbReference>
<protein>
    <submittedName>
        <fullName evidence="2">Pectate lyase superfamily protein</fullName>
    </submittedName>
</protein>
<gene>
    <name evidence="2" type="ORF">SAMN02745704_02067</name>
</gene>
<dbReference type="Pfam" id="PF12708">
    <property type="entry name" value="Pect-lyase_RHGA_epim"/>
    <property type="match status" value="2"/>
</dbReference>
<dbReference type="InterPro" id="IPR012334">
    <property type="entry name" value="Pectin_lyas_fold"/>
</dbReference>
<dbReference type="SUPFAM" id="SSF51126">
    <property type="entry name" value="Pectin lyase-like"/>
    <property type="match status" value="2"/>
</dbReference>
<proteinExistence type="predicted"/>
<dbReference type="InterPro" id="IPR011050">
    <property type="entry name" value="Pectin_lyase_fold/virulence"/>
</dbReference>
<reference evidence="2 3" key="1">
    <citation type="submission" date="2017-02" db="EMBL/GenBank/DDBJ databases">
        <authorList>
            <person name="Peterson S.W."/>
        </authorList>
    </citation>
    <scope>NUCLEOTIDE SEQUENCE [LARGE SCALE GENOMIC DNA]</scope>
    <source>
        <strain evidence="2 3">DSM 16080</strain>
    </source>
</reference>
<dbReference type="Proteomes" id="UP000190027">
    <property type="component" value="Unassembled WGS sequence"/>
</dbReference>
<dbReference type="EMBL" id="FUYC01000010">
    <property type="protein sequence ID" value="SKA87655.1"/>
    <property type="molecule type" value="Genomic_DNA"/>
</dbReference>
<dbReference type="STRING" id="1121449.SAMN02745704_02067"/>
<dbReference type="RefSeq" id="WP_078717618.1">
    <property type="nucleotide sequence ID" value="NZ_FUYC01000010.1"/>
</dbReference>
<evidence type="ECO:0000259" key="1">
    <source>
        <dbReference type="Pfam" id="PF12708"/>
    </source>
</evidence>
<keyword evidence="3" id="KW-1185">Reference proteome</keyword>